<dbReference type="Proteomes" id="UP001295444">
    <property type="component" value="Chromosome 13"/>
</dbReference>
<dbReference type="EMBL" id="OW240924">
    <property type="protein sequence ID" value="CAH2328690.1"/>
    <property type="molecule type" value="Genomic_DNA"/>
</dbReference>
<evidence type="ECO:0000259" key="6">
    <source>
        <dbReference type="PROSITE" id="PS51110"/>
    </source>
</evidence>
<evidence type="ECO:0000313" key="8">
    <source>
        <dbReference type="Proteomes" id="UP001295444"/>
    </source>
</evidence>
<evidence type="ECO:0000256" key="4">
    <source>
        <dbReference type="ARBA" id="ARBA00023157"/>
    </source>
</evidence>
<dbReference type="AlphaFoldDB" id="A0AAD1TK00"/>
<keyword evidence="3" id="KW-0732">Signal</keyword>
<evidence type="ECO:0000256" key="5">
    <source>
        <dbReference type="ARBA" id="ARBA00023180"/>
    </source>
</evidence>
<keyword evidence="8" id="KW-1185">Reference proteome</keyword>
<accession>A0AAD1TK00</accession>
<dbReference type="SMART" id="SM00162">
    <property type="entry name" value="SAPA"/>
    <property type="match status" value="1"/>
</dbReference>
<dbReference type="InterPro" id="IPR003119">
    <property type="entry name" value="SAP_A"/>
</dbReference>
<keyword evidence="2" id="KW-0964">Secreted</keyword>
<sequence>MYLAFTYLVKPTLGENSTQAEIKAALTRKCTDPEPDLKECQLFRQEHRDQTQMIQIVQTPPAGQEAGACPFVSSAAAEEHSGCSSGPSYLCKSLDNAKECEAVSRCLEHVWH</sequence>
<keyword evidence="4" id="KW-1015">Disulfide bond</keyword>
<reference evidence="7" key="1">
    <citation type="submission" date="2022-03" db="EMBL/GenBank/DDBJ databases">
        <authorList>
            <person name="Alioto T."/>
            <person name="Alioto T."/>
            <person name="Gomez Garrido J."/>
        </authorList>
    </citation>
    <scope>NUCLEOTIDE SEQUENCE</scope>
</reference>
<evidence type="ECO:0000256" key="2">
    <source>
        <dbReference type="ARBA" id="ARBA00022525"/>
    </source>
</evidence>
<dbReference type="GO" id="GO:0005576">
    <property type="term" value="C:extracellular region"/>
    <property type="evidence" value="ECO:0007669"/>
    <property type="project" value="UniProtKB-SubCell"/>
</dbReference>
<comment type="subcellular location">
    <subcellularLocation>
        <location evidence="1">Secreted</location>
    </subcellularLocation>
</comment>
<evidence type="ECO:0000256" key="3">
    <source>
        <dbReference type="ARBA" id="ARBA00022729"/>
    </source>
</evidence>
<organism evidence="7 8">
    <name type="scientific">Pelobates cultripes</name>
    <name type="common">Western spadefoot toad</name>
    <dbReference type="NCBI Taxonomy" id="61616"/>
    <lineage>
        <taxon>Eukaryota</taxon>
        <taxon>Metazoa</taxon>
        <taxon>Chordata</taxon>
        <taxon>Craniata</taxon>
        <taxon>Vertebrata</taxon>
        <taxon>Euteleostomi</taxon>
        <taxon>Amphibia</taxon>
        <taxon>Batrachia</taxon>
        <taxon>Anura</taxon>
        <taxon>Pelobatoidea</taxon>
        <taxon>Pelobatidae</taxon>
        <taxon>Pelobates</taxon>
    </lineage>
</organism>
<dbReference type="PROSITE" id="PS51110">
    <property type="entry name" value="SAP_A"/>
    <property type="match status" value="1"/>
</dbReference>
<keyword evidence="5" id="KW-0325">Glycoprotein</keyword>
<proteinExistence type="predicted"/>
<evidence type="ECO:0000313" key="7">
    <source>
        <dbReference type="EMBL" id="CAH2328690.1"/>
    </source>
</evidence>
<evidence type="ECO:0000256" key="1">
    <source>
        <dbReference type="ARBA" id="ARBA00004613"/>
    </source>
</evidence>
<protein>
    <recommendedName>
        <fullName evidence="6">Saposin A-type domain-containing protein</fullName>
    </recommendedName>
</protein>
<gene>
    <name evidence="7" type="ORF">PECUL_23A035224</name>
</gene>
<dbReference type="Pfam" id="PF02199">
    <property type="entry name" value="SapA"/>
    <property type="match status" value="1"/>
</dbReference>
<feature type="domain" description="Saposin A-type" evidence="6">
    <location>
        <begin position="76"/>
        <end position="112"/>
    </location>
</feature>
<name>A0AAD1TK00_PELCU</name>